<comment type="cofactor">
    <cofactor evidence="1">
        <name>Fe cation</name>
        <dbReference type="ChEBI" id="CHEBI:24875"/>
    </cofactor>
</comment>
<evidence type="ECO:0000259" key="17">
    <source>
        <dbReference type="PROSITE" id="PS51296"/>
    </source>
</evidence>
<comment type="similarity">
    <text evidence="13">Belongs to the cholesterol 7-desaturase family.</text>
</comment>
<proteinExistence type="inferred from homology"/>
<dbReference type="EC" id="1.14.19.21" evidence="14"/>
<evidence type="ECO:0000256" key="13">
    <source>
        <dbReference type="ARBA" id="ARBA00025729"/>
    </source>
</evidence>
<evidence type="ECO:0000256" key="12">
    <source>
        <dbReference type="ARBA" id="ARBA00025712"/>
    </source>
</evidence>
<evidence type="ECO:0000313" key="18">
    <source>
        <dbReference type="Proteomes" id="UP000192220"/>
    </source>
</evidence>
<comment type="catalytic activity">
    <reaction evidence="16">
        <text>cholesterol + NADPH + O2 + H(+) = 7-dehydrocholesterol + NADP(+) + 2 H2O</text>
        <dbReference type="Rhea" id="RHEA:45024"/>
        <dbReference type="ChEBI" id="CHEBI:15377"/>
        <dbReference type="ChEBI" id="CHEBI:15378"/>
        <dbReference type="ChEBI" id="CHEBI:15379"/>
        <dbReference type="ChEBI" id="CHEBI:16113"/>
        <dbReference type="ChEBI" id="CHEBI:17759"/>
        <dbReference type="ChEBI" id="CHEBI:57783"/>
        <dbReference type="ChEBI" id="CHEBI:58349"/>
        <dbReference type="EC" id="1.14.19.21"/>
    </reaction>
    <physiologicalReaction direction="left-to-right" evidence="16">
        <dbReference type="Rhea" id="RHEA:45025"/>
    </physiologicalReaction>
</comment>
<feature type="domain" description="Rieske" evidence="17">
    <location>
        <begin position="1"/>
        <end position="50"/>
    </location>
</feature>
<dbReference type="GO" id="GO:0016020">
    <property type="term" value="C:membrane"/>
    <property type="evidence" value="ECO:0007669"/>
    <property type="project" value="UniProtKB-SubCell"/>
</dbReference>
<dbReference type="InParanoid" id="A0A2I4D073"/>
<evidence type="ECO:0000256" key="6">
    <source>
        <dbReference type="ARBA" id="ARBA00022723"/>
    </source>
</evidence>
<evidence type="ECO:0000256" key="5">
    <source>
        <dbReference type="ARBA" id="ARBA00022714"/>
    </source>
</evidence>
<evidence type="ECO:0000256" key="11">
    <source>
        <dbReference type="ARBA" id="ARBA00023136"/>
    </source>
</evidence>
<dbReference type="GO" id="GO:0008203">
    <property type="term" value="P:cholesterol metabolic process"/>
    <property type="evidence" value="ECO:0007669"/>
    <property type="project" value="InterPro"/>
</dbReference>
<dbReference type="GO" id="GO:0051537">
    <property type="term" value="F:2 iron, 2 sulfur cluster binding"/>
    <property type="evidence" value="ECO:0007669"/>
    <property type="project" value="UniProtKB-KW"/>
</dbReference>
<dbReference type="Pfam" id="PF19298">
    <property type="entry name" value="KshA_C"/>
    <property type="match status" value="1"/>
</dbReference>
<dbReference type="KEGG" id="alim:106533739"/>
<keyword evidence="6" id="KW-0479">Metal-binding</keyword>
<dbReference type="GO" id="GO:0005737">
    <property type="term" value="C:cytoplasm"/>
    <property type="evidence" value="ECO:0007669"/>
    <property type="project" value="TreeGrafter"/>
</dbReference>
<comment type="pathway">
    <text evidence="12">Steroid hormone biosynthesis; dafachronic acid biosynthesis.</text>
</comment>
<dbReference type="Proteomes" id="UP000192220">
    <property type="component" value="Unplaced"/>
</dbReference>
<evidence type="ECO:0000313" key="19">
    <source>
        <dbReference type="RefSeq" id="XP_013885623.1"/>
    </source>
</evidence>
<reference evidence="19" key="1">
    <citation type="submission" date="2025-08" db="UniProtKB">
        <authorList>
            <consortium name="RefSeq"/>
        </authorList>
    </citation>
    <scope>IDENTIFICATION</scope>
</reference>
<dbReference type="GeneID" id="106533739"/>
<keyword evidence="10" id="KW-0411">Iron-sulfur</keyword>
<dbReference type="UniPathway" id="UPA01020"/>
<comment type="subcellular location">
    <subcellularLocation>
        <location evidence="2">Membrane</location>
    </subcellularLocation>
</comment>
<dbReference type="Gene3D" id="3.90.380.10">
    <property type="entry name" value="Naphthalene 1,2-dioxygenase Alpha Subunit, Chain A, domain 1"/>
    <property type="match status" value="1"/>
</dbReference>
<evidence type="ECO:0000256" key="3">
    <source>
        <dbReference type="ARBA" id="ARBA00004972"/>
    </source>
</evidence>
<dbReference type="InterPro" id="IPR017941">
    <property type="entry name" value="Rieske_2Fe-2S"/>
</dbReference>
<dbReference type="GO" id="GO:0046872">
    <property type="term" value="F:metal ion binding"/>
    <property type="evidence" value="ECO:0007669"/>
    <property type="project" value="UniProtKB-KW"/>
</dbReference>
<dbReference type="InterPro" id="IPR045605">
    <property type="entry name" value="KshA-like_C"/>
</dbReference>
<evidence type="ECO:0000256" key="8">
    <source>
        <dbReference type="ARBA" id="ARBA00023002"/>
    </source>
</evidence>
<evidence type="ECO:0000256" key="2">
    <source>
        <dbReference type="ARBA" id="ARBA00004370"/>
    </source>
</evidence>
<evidence type="ECO:0000256" key="14">
    <source>
        <dbReference type="ARBA" id="ARBA00026095"/>
    </source>
</evidence>
<comment type="pathway">
    <text evidence="3">Hormone biosynthesis.</text>
</comment>
<evidence type="ECO:0000256" key="9">
    <source>
        <dbReference type="ARBA" id="ARBA00023004"/>
    </source>
</evidence>
<keyword evidence="4" id="KW-0812">Transmembrane</keyword>
<dbReference type="SUPFAM" id="SSF55961">
    <property type="entry name" value="Bet v1-like"/>
    <property type="match status" value="1"/>
</dbReference>
<evidence type="ECO:0000256" key="16">
    <source>
        <dbReference type="ARBA" id="ARBA00049548"/>
    </source>
</evidence>
<dbReference type="OrthoDB" id="426882at2759"/>
<dbReference type="GO" id="GO:0170056">
    <property type="term" value="F:cholesterol 7-desaturase [NAD(P)H] activity"/>
    <property type="evidence" value="ECO:0007669"/>
    <property type="project" value="UniProtKB-EC"/>
</dbReference>
<dbReference type="InterPro" id="IPR036922">
    <property type="entry name" value="Rieske_2Fe-2S_sf"/>
</dbReference>
<organism evidence="18 19">
    <name type="scientific">Austrofundulus limnaeus</name>
    <name type="common">Annual killifish</name>
    <dbReference type="NCBI Taxonomy" id="52670"/>
    <lineage>
        <taxon>Eukaryota</taxon>
        <taxon>Metazoa</taxon>
        <taxon>Chordata</taxon>
        <taxon>Craniata</taxon>
        <taxon>Vertebrata</taxon>
        <taxon>Euteleostomi</taxon>
        <taxon>Actinopterygii</taxon>
        <taxon>Neopterygii</taxon>
        <taxon>Teleostei</taxon>
        <taxon>Neoteleostei</taxon>
        <taxon>Acanthomorphata</taxon>
        <taxon>Ovalentaria</taxon>
        <taxon>Atherinomorphae</taxon>
        <taxon>Cyprinodontiformes</taxon>
        <taxon>Rivulidae</taxon>
        <taxon>Austrofundulus</taxon>
    </lineage>
</organism>
<protein>
    <recommendedName>
        <fullName evidence="14">cholesterol 7-desaturase</fullName>
        <ecNumber evidence="14">1.14.19.21</ecNumber>
    </recommendedName>
</protein>
<keyword evidence="5" id="KW-0001">2Fe-2S</keyword>
<dbReference type="PANTHER" id="PTHR21266:SF32">
    <property type="entry name" value="CHOLESTEROL 7-DESATURASE NVD"/>
    <property type="match status" value="1"/>
</dbReference>
<keyword evidence="8" id="KW-0560">Oxidoreductase</keyword>
<evidence type="ECO:0000256" key="15">
    <source>
        <dbReference type="ARBA" id="ARBA00047853"/>
    </source>
</evidence>
<accession>A0A2I4D073</accession>
<dbReference type="Pfam" id="PF00355">
    <property type="entry name" value="Rieske"/>
    <property type="match status" value="1"/>
</dbReference>
<dbReference type="AlphaFoldDB" id="A0A2I4D073"/>
<dbReference type="InterPro" id="IPR050584">
    <property type="entry name" value="Cholesterol_7-desaturase"/>
</dbReference>
<dbReference type="STRING" id="52670.A0A2I4D073"/>
<evidence type="ECO:0000256" key="7">
    <source>
        <dbReference type="ARBA" id="ARBA00022989"/>
    </source>
</evidence>
<dbReference type="PANTHER" id="PTHR21266">
    <property type="entry name" value="IRON-SULFUR DOMAIN CONTAINING PROTEIN"/>
    <property type="match status" value="1"/>
</dbReference>
<keyword evidence="18" id="KW-1185">Reference proteome</keyword>
<evidence type="ECO:0000256" key="10">
    <source>
        <dbReference type="ARBA" id="ARBA00023014"/>
    </source>
</evidence>
<dbReference type="PROSITE" id="PS51296">
    <property type="entry name" value="RIESKE"/>
    <property type="match status" value="1"/>
</dbReference>
<dbReference type="Gene3D" id="2.102.10.10">
    <property type="entry name" value="Rieske [2Fe-2S] iron-sulphur domain"/>
    <property type="match status" value="1"/>
</dbReference>
<evidence type="ECO:0000256" key="4">
    <source>
        <dbReference type="ARBA" id="ARBA00022692"/>
    </source>
</evidence>
<keyword evidence="7" id="KW-1133">Transmembrane helix</keyword>
<evidence type="ECO:0000256" key="1">
    <source>
        <dbReference type="ARBA" id="ARBA00001962"/>
    </source>
</evidence>
<dbReference type="RefSeq" id="XP_013885623.1">
    <property type="nucleotide sequence ID" value="XM_014030169.1"/>
</dbReference>
<comment type="catalytic activity">
    <reaction evidence="15">
        <text>cholesterol + NADH + O2 + H(+) = 7-dehydrocholesterol + NAD(+) + 2 H2O</text>
        <dbReference type="Rhea" id="RHEA:51644"/>
        <dbReference type="ChEBI" id="CHEBI:15377"/>
        <dbReference type="ChEBI" id="CHEBI:15378"/>
        <dbReference type="ChEBI" id="CHEBI:15379"/>
        <dbReference type="ChEBI" id="CHEBI:16113"/>
        <dbReference type="ChEBI" id="CHEBI:17759"/>
        <dbReference type="ChEBI" id="CHEBI:57540"/>
        <dbReference type="ChEBI" id="CHEBI:57945"/>
        <dbReference type="EC" id="1.14.19.21"/>
    </reaction>
    <physiologicalReaction direction="left-to-right" evidence="15">
        <dbReference type="Rhea" id="RHEA:51645"/>
    </physiologicalReaction>
</comment>
<name>A0A2I4D073_AUSLI</name>
<gene>
    <name evidence="19" type="primary">LOC106533739</name>
</gene>
<dbReference type="SUPFAM" id="SSF50022">
    <property type="entry name" value="ISP domain"/>
    <property type="match status" value="1"/>
</dbReference>
<sequence>MGNCIECPFHGWQFRGEDGKCEKIPYTDKVPEVAAVRCWPSCEVNQHILVWFHCDGAEPEWAVPEQEEITKGQWVYRGRTEHFVSSHIQEIPENAADVTHLGHLHIPGFTSGADLRYHYSRLWEFMQHKWEAEWAPEPEPNLHCSKMQLKHSMTFFGFHWSLLDLHVEARQMGPGLVFLRFAHSFLGRGVILQCLTPVEPLLQSVTHTMFYQTSIPPPVPKFLLKAESIQFERDVMIWNNKKYISKPLLVKEDSTILKHRRWYQQFYSQNSPRLQHQRDTLDF</sequence>
<keyword evidence="11" id="KW-0472">Membrane</keyword>
<keyword evidence="9" id="KW-0408">Iron</keyword>